<evidence type="ECO:0000256" key="3">
    <source>
        <dbReference type="SAM" id="Coils"/>
    </source>
</evidence>
<dbReference type="PROSITE" id="PS50021">
    <property type="entry name" value="CH"/>
    <property type="match status" value="2"/>
</dbReference>
<protein>
    <recommendedName>
        <fullName evidence="5">Calponin-homology (CH) domain-containing protein</fullName>
    </recommendedName>
</protein>
<dbReference type="CDD" id="cd21218">
    <property type="entry name" value="CH_PLS_FIM_rpt2"/>
    <property type="match status" value="1"/>
</dbReference>
<evidence type="ECO:0000259" key="5">
    <source>
        <dbReference type="PROSITE" id="PS50021"/>
    </source>
</evidence>
<feature type="domain" description="Calponin-homology (CH)" evidence="5">
    <location>
        <begin position="259"/>
        <end position="367"/>
    </location>
</feature>
<dbReference type="Gene3D" id="1.10.418.10">
    <property type="entry name" value="Calponin-like domain"/>
    <property type="match status" value="2"/>
</dbReference>
<reference evidence="6 7" key="1">
    <citation type="journal article" date="2019" name="Sci. Rep.">
        <title>Comparative genomics of chytrid fungi reveal insights into the obligate biotrophic and pathogenic lifestyle of Synchytrium endobioticum.</title>
        <authorList>
            <person name="van de Vossenberg B.T.L.H."/>
            <person name="Warris S."/>
            <person name="Nguyen H.D.T."/>
            <person name="van Gent-Pelzer M.P.E."/>
            <person name="Joly D.L."/>
            <person name="van de Geest H.C."/>
            <person name="Bonants P.J.M."/>
            <person name="Smith D.S."/>
            <person name="Levesque C.A."/>
            <person name="van der Lee T.A.J."/>
        </authorList>
    </citation>
    <scope>NUCLEOTIDE SEQUENCE [LARGE SCALE GENOMIC DNA]</scope>
    <source>
        <strain evidence="6 7">MB42</strain>
    </source>
</reference>
<dbReference type="SMART" id="SM00033">
    <property type="entry name" value="CH"/>
    <property type="match status" value="2"/>
</dbReference>
<evidence type="ECO:0000256" key="1">
    <source>
        <dbReference type="ARBA" id="ARBA00022737"/>
    </source>
</evidence>
<sequence length="977" mass="108987">MEMEASEMNINTSAMVAGNRSSSAAVSANEKGSLGMDMFNSNISSVEKDAVSVATLATSKGRASASIAPVGRLSTTKQRSRGNTNSNAESPNYSSANAMAEGILRQTAEASTMLDPTIAARHTLSDMEVEAYTSWINTEFGHHDSRLQHLLPIPFEEHGNSLFKALASGLILCKLVNRAKPDTIDESTIIWTPPSAVKQLMTYHENLAKALEGAKKIGCQISNIGADDIIRGTPHLCSGLLWQLIKFALLANLGSTNSKAQESGLLAWFNDQLSKTTIIRRISNFTTDLADSECLLHVLNQIAPKKVTHTDIKNAISESDLTSRALKMLELADRIEARQFATGGSIVSGANKHMNIAFVATLYNQALLLKSASADIISEELDGLKAELSEAMNRNLKLNAENTGLKTGNTQVNNELIESREKNELLNSQISGQNRRINSLQEDSQRLVMDNEDLQKKLKAKQDESRSQINQIETVSQETTRIKQERDSLQGHIEVCTNRIQALSADNVQLESTMQATTRTTTMQIKQLQAHEQHQTAEITKLSNELSFSKGLILQHERSLEDQRTIFADYQADMEKRTKDNIALIANLRNSKLTIESQVGELEGLKRGNEQLSTKLKTLKQDYQVLEVAADECKRLQTQLREKKESENELNNKIRSSVKESDSLKNRIQGLERLAQEKVTVDTALESSRRELKEIKSQLENVSQQKASLSTQERTLQQNNHSLTVQLDETSLQNASLQIESGRKGQIISSLQRKCTSLECECSDLKRERNNLEHLKTQLELDLSQTKKELQQHETRLSELYSVSDKSNRAMDEATQQLQARQAELDKLQTERNALLKQHEQDLSQHDALRNEISRCRDLLIATNEVKISCRGSTLALEKVDQGIDIDTDTMPLSTQLHGLLDNYKILIDSVEKYAKKITKLENAIGVLKDVNQIKSRKEVDQVKVDNTSLLMDKLMKMNADVKDLKTLKSRAFTSAC</sequence>
<evidence type="ECO:0000256" key="4">
    <source>
        <dbReference type="SAM" id="MobiDB-lite"/>
    </source>
</evidence>
<dbReference type="SUPFAM" id="SSF47576">
    <property type="entry name" value="Calponin-homology domain, CH-domain"/>
    <property type="match status" value="1"/>
</dbReference>
<dbReference type="GO" id="GO:0032432">
    <property type="term" value="C:actin filament bundle"/>
    <property type="evidence" value="ECO:0007669"/>
    <property type="project" value="TreeGrafter"/>
</dbReference>
<comment type="caution">
    <text evidence="6">The sequence shown here is derived from an EMBL/GenBank/DDBJ whole genome shotgun (WGS) entry which is preliminary data.</text>
</comment>
<evidence type="ECO:0000313" key="6">
    <source>
        <dbReference type="EMBL" id="TPX51020.1"/>
    </source>
</evidence>
<feature type="compositionally biased region" description="Polar residues" evidence="4">
    <location>
        <begin position="73"/>
        <end position="95"/>
    </location>
</feature>
<name>A0A507DJG5_9FUNG</name>
<dbReference type="PANTHER" id="PTHR19961">
    <property type="entry name" value="FIMBRIN/PLASTIN"/>
    <property type="match status" value="1"/>
</dbReference>
<feature type="coiled-coil region" evidence="3">
    <location>
        <begin position="602"/>
        <end position="719"/>
    </location>
</feature>
<dbReference type="InterPro" id="IPR036872">
    <property type="entry name" value="CH_dom_sf"/>
</dbReference>
<dbReference type="GO" id="GO:0051639">
    <property type="term" value="P:actin filament network formation"/>
    <property type="evidence" value="ECO:0007669"/>
    <property type="project" value="TreeGrafter"/>
</dbReference>
<evidence type="ECO:0000256" key="2">
    <source>
        <dbReference type="ARBA" id="ARBA00023203"/>
    </source>
</evidence>
<dbReference type="AlphaFoldDB" id="A0A507DJG5"/>
<dbReference type="InterPro" id="IPR001715">
    <property type="entry name" value="CH_dom"/>
</dbReference>
<feature type="coiled-coil region" evidence="3">
    <location>
        <begin position="374"/>
        <end position="471"/>
    </location>
</feature>
<dbReference type="EMBL" id="QEAN01000059">
    <property type="protein sequence ID" value="TPX51020.1"/>
    <property type="molecule type" value="Genomic_DNA"/>
</dbReference>
<proteinExistence type="predicted"/>
<dbReference type="Proteomes" id="UP000317494">
    <property type="component" value="Unassembled WGS sequence"/>
</dbReference>
<dbReference type="GO" id="GO:0005884">
    <property type="term" value="C:actin filament"/>
    <property type="evidence" value="ECO:0007669"/>
    <property type="project" value="TreeGrafter"/>
</dbReference>
<accession>A0A507DJG5</accession>
<dbReference type="STRING" id="286115.A0A507DJG5"/>
<dbReference type="Pfam" id="PF00307">
    <property type="entry name" value="CH"/>
    <property type="match status" value="2"/>
</dbReference>
<dbReference type="VEuPathDB" id="FungiDB:SeMB42_g02042"/>
<dbReference type="InterPro" id="IPR039959">
    <property type="entry name" value="Fimbrin/Plastin"/>
</dbReference>
<organism evidence="6 7">
    <name type="scientific">Synchytrium endobioticum</name>
    <dbReference type="NCBI Taxonomy" id="286115"/>
    <lineage>
        <taxon>Eukaryota</taxon>
        <taxon>Fungi</taxon>
        <taxon>Fungi incertae sedis</taxon>
        <taxon>Chytridiomycota</taxon>
        <taxon>Chytridiomycota incertae sedis</taxon>
        <taxon>Chytridiomycetes</taxon>
        <taxon>Synchytriales</taxon>
        <taxon>Synchytriaceae</taxon>
        <taxon>Synchytrium</taxon>
    </lineage>
</organism>
<feature type="domain" description="Calponin-homology (CH)" evidence="5">
    <location>
        <begin position="126"/>
        <end position="249"/>
    </location>
</feature>
<keyword evidence="2" id="KW-0009">Actin-binding</keyword>
<evidence type="ECO:0000313" key="7">
    <source>
        <dbReference type="Proteomes" id="UP000317494"/>
    </source>
</evidence>
<dbReference type="PANTHER" id="PTHR19961:SF18">
    <property type="entry name" value="FI19014P1"/>
    <property type="match status" value="1"/>
</dbReference>
<dbReference type="GO" id="GO:0051017">
    <property type="term" value="P:actin filament bundle assembly"/>
    <property type="evidence" value="ECO:0007669"/>
    <property type="project" value="InterPro"/>
</dbReference>
<keyword evidence="3" id="KW-0175">Coiled coil</keyword>
<dbReference type="GO" id="GO:0005737">
    <property type="term" value="C:cytoplasm"/>
    <property type="evidence" value="ECO:0007669"/>
    <property type="project" value="TreeGrafter"/>
</dbReference>
<dbReference type="GO" id="GO:0051015">
    <property type="term" value="F:actin filament binding"/>
    <property type="evidence" value="ECO:0007669"/>
    <property type="project" value="InterPro"/>
</dbReference>
<feature type="region of interest" description="Disordered" evidence="4">
    <location>
        <begin position="65"/>
        <end position="95"/>
    </location>
</feature>
<feature type="coiled-coil region" evidence="3">
    <location>
        <begin position="748"/>
        <end position="845"/>
    </location>
</feature>
<gene>
    <name evidence="6" type="ORF">SeMB42_g02042</name>
</gene>
<keyword evidence="1" id="KW-0677">Repeat</keyword>
<keyword evidence="7" id="KW-1185">Reference proteome</keyword>